<dbReference type="HOGENOM" id="CLU_073102_1_1_1"/>
<keyword evidence="1" id="KW-0808">Transferase</keyword>
<protein>
    <submittedName>
        <fullName evidence="4">Uncharacterized protein</fullName>
    </submittedName>
</protein>
<dbReference type="OrthoDB" id="5043642at2759"/>
<keyword evidence="5" id="KW-1185">Reference proteome</keyword>
<evidence type="ECO:0000256" key="1">
    <source>
        <dbReference type="ARBA" id="ARBA00022679"/>
    </source>
</evidence>
<dbReference type="OMA" id="WHVPRYH"/>
<sequence>MRDNEATVLVGEKCILVPYRRQHVQRYHEWMADPVLQQQTASEPLSLEQEYDMQASWHDDPDKLTFIILAKSPSLDRRGNGGISGTDHAIASAAPSSPPSPSGPREGESIDEWLQAWPMCGDVNMFFQPASDDDAEEAEGHATSASPYLPTPKLLDAECELMIADPQYRRHGIGREALLLLLTYARCTPSLSIYRPPPPRPRTQDLPAQAQTDVRVRFMAKISLANAPSLALFRSLGFATVRISDVWAEAELHLRDEDVQTLIRSQLPLNTLMWPVDSCA</sequence>
<dbReference type="GeneID" id="25267174"/>
<dbReference type="InterPro" id="IPR016181">
    <property type="entry name" value="Acyl_CoA_acyltransferase"/>
</dbReference>
<dbReference type="RefSeq" id="XP_013244186.1">
    <property type="nucleotide sequence ID" value="XM_013388732.1"/>
</dbReference>
<dbReference type="FunCoup" id="A0A066WCM4">
    <property type="interactions" value="204"/>
</dbReference>
<dbReference type="STRING" id="1037660.A0A066WCM4"/>
<evidence type="ECO:0000313" key="5">
    <source>
        <dbReference type="Proteomes" id="UP000027361"/>
    </source>
</evidence>
<dbReference type="GO" id="GO:0008080">
    <property type="term" value="F:N-acetyltransferase activity"/>
    <property type="evidence" value="ECO:0007669"/>
    <property type="project" value="InterPro"/>
</dbReference>
<dbReference type="InterPro" id="IPR039135">
    <property type="entry name" value="NAT9-like"/>
</dbReference>
<organism evidence="4 5">
    <name type="scientific">Tilletiaria anomala (strain ATCC 24038 / CBS 436.72 / UBC 951)</name>
    <dbReference type="NCBI Taxonomy" id="1037660"/>
    <lineage>
        <taxon>Eukaryota</taxon>
        <taxon>Fungi</taxon>
        <taxon>Dikarya</taxon>
        <taxon>Basidiomycota</taxon>
        <taxon>Ustilaginomycotina</taxon>
        <taxon>Exobasidiomycetes</taxon>
        <taxon>Georgefischeriales</taxon>
        <taxon>Tilletiariaceae</taxon>
        <taxon>Tilletiaria</taxon>
    </lineage>
</organism>
<proteinExistence type="predicted"/>
<reference evidence="4 5" key="1">
    <citation type="submission" date="2014-05" db="EMBL/GenBank/DDBJ databases">
        <title>Draft genome sequence of a rare smut relative, Tilletiaria anomala UBC 951.</title>
        <authorList>
            <consortium name="DOE Joint Genome Institute"/>
            <person name="Toome M."/>
            <person name="Kuo A."/>
            <person name="Henrissat B."/>
            <person name="Lipzen A."/>
            <person name="Tritt A."/>
            <person name="Yoshinaga Y."/>
            <person name="Zane M."/>
            <person name="Barry K."/>
            <person name="Grigoriev I.V."/>
            <person name="Spatafora J.W."/>
            <person name="Aimea M.C."/>
        </authorList>
    </citation>
    <scope>NUCLEOTIDE SEQUENCE [LARGE SCALE GENOMIC DNA]</scope>
    <source>
        <strain evidence="4 5">UBC 951</strain>
    </source>
</reference>
<dbReference type="AlphaFoldDB" id="A0A066WCM4"/>
<keyword evidence="2" id="KW-0012">Acyltransferase</keyword>
<evidence type="ECO:0000256" key="3">
    <source>
        <dbReference type="SAM" id="MobiDB-lite"/>
    </source>
</evidence>
<dbReference type="InParanoid" id="A0A066WCM4"/>
<name>A0A066WCM4_TILAU</name>
<dbReference type="EMBL" id="JMSN01000024">
    <property type="protein sequence ID" value="KDN48530.1"/>
    <property type="molecule type" value="Genomic_DNA"/>
</dbReference>
<feature type="region of interest" description="Disordered" evidence="3">
    <location>
        <begin position="77"/>
        <end position="108"/>
    </location>
</feature>
<dbReference type="Gene3D" id="3.40.630.30">
    <property type="match status" value="1"/>
</dbReference>
<evidence type="ECO:0000256" key="2">
    <source>
        <dbReference type="ARBA" id="ARBA00023315"/>
    </source>
</evidence>
<dbReference type="PANTHER" id="PTHR13256">
    <property type="entry name" value="N-ACETYLTRANSFERASE 9"/>
    <property type="match status" value="1"/>
</dbReference>
<comment type="caution">
    <text evidence="4">The sequence shown here is derived from an EMBL/GenBank/DDBJ whole genome shotgun (WGS) entry which is preliminary data.</text>
</comment>
<evidence type="ECO:0000313" key="4">
    <source>
        <dbReference type="EMBL" id="KDN48530.1"/>
    </source>
</evidence>
<dbReference type="PANTHER" id="PTHR13256:SF16">
    <property type="entry name" value="ALPHA_BETA-TUBULIN-N-ACETYLTRANSFERASE 9"/>
    <property type="match status" value="1"/>
</dbReference>
<accession>A0A066WCM4</accession>
<dbReference type="Proteomes" id="UP000027361">
    <property type="component" value="Unassembled WGS sequence"/>
</dbReference>
<dbReference type="SUPFAM" id="SSF55729">
    <property type="entry name" value="Acyl-CoA N-acyltransferases (Nat)"/>
    <property type="match status" value="1"/>
</dbReference>
<gene>
    <name evidence="4" type="ORF">K437DRAFT_293864</name>
</gene>